<feature type="domain" description="M23ase beta-sheet core" evidence="3">
    <location>
        <begin position="180"/>
        <end position="263"/>
    </location>
</feature>
<accession>I1D2T3</accession>
<gene>
    <name evidence="4" type="ORF">SacglDRAFT_02363</name>
</gene>
<dbReference type="InterPro" id="IPR050570">
    <property type="entry name" value="Cell_wall_metabolism_enzyme"/>
</dbReference>
<keyword evidence="5" id="KW-1185">Reference proteome</keyword>
<dbReference type="SUPFAM" id="SSF51261">
    <property type="entry name" value="Duplicated hybrid motif"/>
    <property type="match status" value="1"/>
</dbReference>
<dbReference type="Proteomes" id="UP000005087">
    <property type="component" value="Chromosome"/>
</dbReference>
<dbReference type="HOGENOM" id="CLU_084684_0_0_11"/>
<dbReference type="EMBL" id="CM001484">
    <property type="protein sequence ID" value="EIE99257.1"/>
    <property type="molecule type" value="Genomic_DNA"/>
</dbReference>
<feature type="chain" id="PRO_5038695775" evidence="2">
    <location>
        <begin position="28"/>
        <end position="289"/>
    </location>
</feature>
<evidence type="ECO:0000259" key="3">
    <source>
        <dbReference type="Pfam" id="PF01551"/>
    </source>
</evidence>
<dbReference type="InterPro" id="IPR016047">
    <property type="entry name" value="M23ase_b-sheet_dom"/>
</dbReference>
<evidence type="ECO:0000313" key="4">
    <source>
        <dbReference type="EMBL" id="EIE99257.1"/>
    </source>
</evidence>
<dbReference type="RefSeq" id="WP_005464733.1">
    <property type="nucleotide sequence ID" value="NZ_CM001484.1"/>
</dbReference>
<dbReference type="AlphaFoldDB" id="I1D2T3"/>
<dbReference type="CDD" id="cd12797">
    <property type="entry name" value="M23_peptidase"/>
    <property type="match status" value="1"/>
</dbReference>
<organism evidence="4 5">
    <name type="scientific">Saccharomonospora glauca K62</name>
    <dbReference type="NCBI Taxonomy" id="928724"/>
    <lineage>
        <taxon>Bacteria</taxon>
        <taxon>Bacillati</taxon>
        <taxon>Actinomycetota</taxon>
        <taxon>Actinomycetes</taxon>
        <taxon>Pseudonocardiales</taxon>
        <taxon>Pseudonocardiaceae</taxon>
        <taxon>Saccharomonospora</taxon>
    </lineage>
</organism>
<feature type="signal peptide" evidence="2">
    <location>
        <begin position="1"/>
        <end position="27"/>
    </location>
</feature>
<dbReference type="Pfam" id="PF01551">
    <property type="entry name" value="Peptidase_M23"/>
    <property type="match status" value="1"/>
</dbReference>
<evidence type="ECO:0000256" key="2">
    <source>
        <dbReference type="SAM" id="SignalP"/>
    </source>
</evidence>
<proteinExistence type="predicted"/>
<reference evidence="5" key="2">
    <citation type="submission" date="2012-01" db="EMBL/GenBank/DDBJ databases">
        <title>Noncontiguous Finished sequence of chromosome of Saccharomonospora glauca K62.</title>
        <authorList>
            <consortium name="US DOE Joint Genome Institute"/>
            <person name="Lucas S."/>
            <person name="Han J."/>
            <person name="Lapidus A."/>
            <person name="Cheng J.-F."/>
            <person name="Goodwin L."/>
            <person name="Pitluck S."/>
            <person name="Peters L."/>
            <person name="Mikhailova N."/>
            <person name="Held B."/>
            <person name="Detter J.C."/>
            <person name="Han C."/>
            <person name="Tapia R."/>
            <person name="Land M."/>
            <person name="Hauser L."/>
            <person name="Kyrpides N."/>
            <person name="Ivanova N."/>
            <person name="Pagani I."/>
            <person name="Brambilla E.-M."/>
            <person name="Klenk H.-P."/>
            <person name="Woyke T."/>
        </authorList>
    </citation>
    <scope>NUCLEOTIDE SEQUENCE [LARGE SCALE GENOMIC DNA]</scope>
    <source>
        <strain evidence="5">K62</strain>
    </source>
</reference>
<name>I1D2T3_9PSEU</name>
<reference evidence="4 5" key="1">
    <citation type="submission" date="2011-09" db="EMBL/GenBank/DDBJ databases">
        <authorList>
            <consortium name="US DOE Joint Genome Institute (JGI-PGF)"/>
            <person name="Lucas S."/>
            <person name="Han J."/>
            <person name="Lapidus A."/>
            <person name="Cheng J.-F."/>
            <person name="Goodwin L."/>
            <person name="Pitluck S."/>
            <person name="Peters L."/>
            <person name="Land M.L."/>
            <person name="Hauser L."/>
            <person name="Brambilla E."/>
            <person name="Klenk H.-P."/>
            <person name="Woyke T.J."/>
        </authorList>
    </citation>
    <scope>NUCLEOTIDE SEQUENCE [LARGE SCALE GENOMIC DNA]</scope>
    <source>
        <strain evidence="4 5">K62</strain>
    </source>
</reference>
<dbReference type="InterPro" id="IPR011055">
    <property type="entry name" value="Dup_hybrid_motif"/>
</dbReference>
<evidence type="ECO:0000313" key="5">
    <source>
        <dbReference type="Proteomes" id="UP000005087"/>
    </source>
</evidence>
<protein>
    <submittedName>
        <fullName evidence="4">Metalloendopeptidase-like membrane protein</fullName>
    </submittedName>
</protein>
<evidence type="ECO:0000256" key="1">
    <source>
        <dbReference type="ARBA" id="ARBA00022729"/>
    </source>
</evidence>
<dbReference type="PANTHER" id="PTHR21666:SF289">
    <property type="entry name" value="L-ALA--D-GLU ENDOPEPTIDASE"/>
    <property type="match status" value="1"/>
</dbReference>
<keyword evidence="1 2" id="KW-0732">Signal</keyword>
<dbReference type="OrthoDB" id="1099523at2"/>
<dbReference type="STRING" id="928724.SacglDRAFT_02363"/>
<dbReference type="PANTHER" id="PTHR21666">
    <property type="entry name" value="PEPTIDASE-RELATED"/>
    <property type="match status" value="1"/>
</dbReference>
<dbReference type="Gene3D" id="2.60.20.10">
    <property type="entry name" value="Crystallins"/>
    <property type="match status" value="1"/>
</dbReference>
<dbReference type="GO" id="GO:0004222">
    <property type="term" value="F:metalloendopeptidase activity"/>
    <property type="evidence" value="ECO:0007669"/>
    <property type="project" value="TreeGrafter"/>
</dbReference>
<dbReference type="Gene3D" id="2.70.70.10">
    <property type="entry name" value="Glucose Permease (Domain IIA)"/>
    <property type="match status" value="1"/>
</dbReference>
<dbReference type="Pfam" id="PF03995">
    <property type="entry name" value="Inhibitor_I36"/>
    <property type="match status" value="1"/>
</dbReference>
<sequence length="289" mass="30921">MARLANWKKSVVAVAAVALTTAGLTMASTAPASAAARNGVCESGEFCYYYNSNNQGSVSDFTSSLANYGTTQPSCYEFKGSGNGQGLCIKNNAASVWNRSNVTVRVYYNSNYGGAYQDFAPGAKGNLNSTLKNNNASHQFNPGSAGQFWLPFPCGETWEAGTRTNHSPANAVDFNHYPEDNGWKVYASAPGTVSKVANTGSTSYGRYIVIDHGSGWQTLYAHLSSQDVSVGQKVTEKTMIGRVGSTGGSTGPHLHYEQKLNGAVQKVKFRDGSPVYWGKTNLQRKTNCP</sequence>
<dbReference type="eggNOG" id="COG0739">
    <property type="taxonomic scope" value="Bacteria"/>
</dbReference>